<keyword evidence="8" id="KW-0460">Magnesium</keyword>
<dbReference type="GO" id="GO:0006564">
    <property type="term" value="P:L-serine biosynthetic process"/>
    <property type="evidence" value="ECO:0007669"/>
    <property type="project" value="UniProtKB-KW"/>
</dbReference>
<name>A0AAV4JAB3_9GAST</name>
<dbReference type="PANTHER" id="PTHR43344:SF2">
    <property type="entry name" value="PHOSPHOSERINE PHOSPHATASE"/>
    <property type="match status" value="1"/>
</dbReference>
<keyword evidence="9" id="KW-0718">Serine biosynthesis</keyword>
<dbReference type="GO" id="GO:0036424">
    <property type="term" value="F:L-phosphoserine phosphatase activity"/>
    <property type="evidence" value="ECO:0007669"/>
    <property type="project" value="TreeGrafter"/>
</dbReference>
<dbReference type="PANTHER" id="PTHR43344">
    <property type="entry name" value="PHOSPHOSERINE PHOSPHATASE"/>
    <property type="match status" value="1"/>
</dbReference>
<proteinExistence type="predicted"/>
<evidence type="ECO:0000256" key="3">
    <source>
        <dbReference type="ARBA" id="ARBA00012640"/>
    </source>
</evidence>
<evidence type="ECO:0000313" key="10">
    <source>
        <dbReference type="EMBL" id="GFS18427.1"/>
    </source>
</evidence>
<evidence type="ECO:0000256" key="4">
    <source>
        <dbReference type="ARBA" id="ARBA00015196"/>
    </source>
</evidence>
<dbReference type="GO" id="GO:0005737">
    <property type="term" value="C:cytoplasm"/>
    <property type="evidence" value="ECO:0007669"/>
    <property type="project" value="TreeGrafter"/>
</dbReference>
<dbReference type="Pfam" id="PF12710">
    <property type="entry name" value="HAD"/>
    <property type="match status" value="1"/>
</dbReference>
<keyword evidence="7" id="KW-0378">Hydrolase</keyword>
<evidence type="ECO:0000256" key="1">
    <source>
        <dbReference type="ARBA" id="ARBA00001946"/>
    </source>
</evidence>
<dbReference type="InterPro" id="IPR023214">
    <property type="entry name" value="HAD_sf"/>
</dbReference>
<evidence type="ECO:0000256" key="8">
    <source>
        <dbReference type="ARBA" id="ARBA00022842"/>
    </source>
</evidence>
<evidence type="ECO:0000256" key="9">
    <source>
        <dbReference type="ARBA" id="ARBA00023299"/>
    </source>
</evidence>
<comment type="pathway">
    <text evidence="2">Amino-acid biosynthesis; L-serine biosynthesis; L-serine from 3-phospho-D-glycerate: step 3/3.</text>
</comment>
<dbReference type="InterPro" id="IPR036412">
    <property type="entry name" value="HAD-like_sf"/>
</dbReference>
<evidence type="ECO:0000313" key="11">
    <source>
        <dbReference type="Proteomes" id="UP000762676"/>
    </source>
</evidence>
<keyword evidence="11" id="KW-1185">Reference proteome</keyword>
<reference evidence="10 11" key="1">
    <citation type="journal article" date="2021" name="Elife">
        <title>Chloroplast acquisition without the gene transfer in kleptoplastic sea slugs, Plakobranchus ocellatus.</title>
        <authorList>
            <person name="Maeda T."/>
            <person name="Takahashi S."/>
            <person name="Yoshida T."/>
            <person name="Shimamura S."/>
            <person name="Takaki Y."/>
            <person name="Nagai Y."/>
            <person name="Toyoda A."/>
            <person name="Suzuki Y."/>
            <person name="Arimoto A."/>
            <person name="Ishii H."/>
            <person name="Satoh N."/>
            <person name="Nishiyama T."/>
            <person name="Hasebe M."/>
            <person name="Maruyama T."/>
            <person name="Minagawa J."/>
            <person name="Obokata J."/>
            <person name="Shigenobu S."/>
        </authorList>
    </citation>
    <scope>NUCLEOTIDE SEQUENCE [LARGE SCALE GENOMIC DNA]</scope>
</reference>
<evidence type="ECO:0000256" key="6">
    <source>
        <dbReference type="ARBA" id="ARBA00022723"/>
    </source>
</evidence>
<evidence type="ECO:0000256" key="7">
    <source>
        <dbReference type="ARBA" id="ARBA00022801"/>
    </source>
</evidence>
<comment type="cofactor">
    <cofactor evidence="1">
        <name>Mg(2+)</name>
        <dbReference type="ChEBI" id="CHEBI:18420"/>
    </cofactor>
</comment>
<organism evidence="10 11">
    <name type="scientific">Elysia marginata</name>
    <dbReference type="NCBI Taxonomy" id="1093978"/>
    <lineage>
        <taxon>Eukaryota</taxon>
        <taxon>Metazoa</taxon>
        <taxon>Spiralia</taxon>
        <taxon>Lophotrochozoa</taxon>
        <taxon>Mollusca</taxon>
        <taxon>Gastropoda</taxon>
        <taxon>Heterobranchia</taxon>
        <taxon>Euthyneura</taxon>
        <taxon>Panpulmonata</taxon>
        <taxon>Sacoglossa</taxon>
        <taxon>Placobranchoidea</taxon>
        <taxon>Plakobranchidae</taxon>
        <taxon>Elysia</taxon>
    </lineage>
</organism>
<comment type="caution">
    <text evidence="10">The sequence shown here is derived from an EMBL/GenBank/DDBJ whole genome shotgun (WGS) entry which is preliminary data.</text>
</comment>
<evidence type="ECO:0000256" key="5">
    <source>
        <dbReference type="ARBA" id="ARBA00022605"/>
    </source>
</evidence>
<dbReference type="EC" id="3.1.3.3" evidence="3"/>
<sequence length="129" mass="14035">MNKSVFLVSGGFRRIIGPIAEALSIPADHVYANRLLFDEDGSFIGFDLNEPTSESGGKPRALQLIKEKYGFSHMVMIGDGATDMEACPPANAFIGYGGNAVRDAVKKAAAWYVMDFQELIDELSNSQRS</sequence>
<evidence type="ECO:0000256" key="2">
    <source>
        <dbReference type="ARBA" id="ARBA00005135"/>
    </source>
</evidence>
<dbReference type="EMBL" id="BMAT01006711">
    <property type="protein sequence ID" value="GFS18427.1"/>
    <property type="molecule type" value="Genomic_DNA"/>
</dbReference>
<dbReference type="SUPFAM" id="SSF56784">
    <property type="entry name" value="HAD-like"/>
    <property type="match status" value="1"/>
</dbReference>
<accession>A0AAV4JAB3</accession>
<keyword evidence="6" id="KW-0479">Metal-binding</keyword>
<dbReference type="GO" id="GO:0000287">
    <property type="term" value="F:magnesium ion binding"/>
    <property type="evidence" value="ECO:0007669"/>
    <property type="project" value="TreeGrafter"/>
</dbReference>
<protein>
    <recommendedName>
        <fullName evidence="4">Phosphoserine phosphatase</fullName>
        <ecNumber evidence="3">3.1.3.3</ecNumber>
    </recommendedName>
</protein>
<dbReference type="InterPro" id="IPR050582">
    <property type="entry name" value="HAD-like_SerB"/>
</dbReference>
<dbReference type="Proteomes" id="UP000762676">
    <property type="component" value="Unassembled WGS sequence"/>
</dbReference>
<dbReference type="Gene3D" id="3.40.50.1000">
    <property type="entry name" value="HAD superfamily/HAD-like"/>
    <property type="match status" value="1"/>
</dbReference>
<gene>
    <name evidence="10" type="ORF">ElyMa_003263300</name>
</gene>
<dbReference type="AlphaFoldDB" id="A0AAV4JAB3"/>
<keyword evidence="5" id="KW-0028">Amino-acid biosynthesis</keyword>
<dbReference type="NCBIfam" id="TIGR01488">
    <property type="entry name" value="HAD-SF-IB"/>
    <property type="match status" value="1"/>
</dbReference>